<evidence type="ECO:0000313" key="1">
    <source>
        <dbReference type="EMBL" id="JAP20924.1"/>
    </source>
</evidence>
<sequence>MCFFLGSLTSSSLLDTFFVQLYHYHLFHGMVQLMLCDFWCKATWYNEVHASLFHSSEMKMVHELWISVSFLILT</sequence>
<protein>
    <submittedName>
        <fullName evidence="1">Putative ovule protein</fullName>
    </submittedName>
</protein>
<dbReference type="AlphaFoldDB" id="A0A0V0HKF5"/>
<dbReference type="EMBL" id="GEDG01018282">
    <property type="protein sequence ID" value="JAP20924.1"/>
    <property type="molecule type" value="Transcribed_RNA"/>
</dbReference>
<name>A0A0V0HKF5_SOLCH</name>
<reference evidence="1" key="1">
    <citation type="submission" date="2015-12" db="EMBL/GenBank/DDBJ databases">
        <title>Gene expression during late stages of embryo sac development: a critical building block for successful pollen-pistil interactions.</title>
        <authorList>
            <person name="Liu Y."/>
            <person name="Joly V."/>
            <person name="Sabar M."/>
            <person name="Matton D.P."/>
        </authorList>
    </citation>
    <scope>NUCLEOTIDE SEQUENCE</scope>
</reference>
<proteinExistence type="predicted"/>
<accession>A0A0V0HKF5</accession>
<organism evidence="1">
    <name type="scientific">Solanum chacoense</name>
    <name type="common">Chaco potato</name>
    <dbReference type="NCBI Taxonomy" id="4108"/>
    <lineage>
        <taxon>Eukaryota</taxon>
        <taxon>Viridiplantae</taxon>
        <taxon>Streptophyta</taxon>
        <taxon>Embryophyta</taxon>
        <taxon>Tracheophyta</taxon>
        <taxon>Spermatophyta</taxon>
        <taxon>Magnoliopsida</taxon>
        <taxon>eudicotyledons</taxon>
        <taxon>Gunneridae</taxon>
        <taxon>Pentapetalae</taxon>
        <taxon>asterids</taxon>
        <taxon>lamiids</taxon>
        <taxon>Solanales</taxon>
        <taxon>Solanaceae</taxon>
        <taxon>Solanoideae</taxon>
        <taxon>Solaneae</taxon>
        <taxon>Solanum</taxon>
    </lineage>
</organism>